<dbReference type="EMBL" id="VWZI01020016">
    <property type="protein sequence ID" value="NXG51658.1"/>
    <property type="molecule type" value="Genomic_DNA"/>
</dbReference>
<accession>A0A7K9CHQ0</accession>
<dbReference type="InterPro" id="IPR050779">
    <property type="entry name" value="Transglutaminase"/>
</dbReference>
<dbReference type="PANTHER" id="PTHR11590:SF50">
    <property type="entry name" value="PROTEIN-GLUTAMINE GAMMA-GLUTAMYLTRANSFERASE 6"/>
    <property type="match status" value="1"/>
</dbReference>
<dbReference type="SMART" id="SM00460">
    <property type="entry name" value="TGc"/>
    <property type="match status" value="1"/>
</dbReference>
<dbReference type="GO" id="GO:0005737">
    <property type="term" value="C:cytoplasm"/>
    <property type="evidence" value="ECO:0007669"/>
    <property type="project" value="TreeGrafter"/>
</dbReference>
<dbReference type="SUPFAM" id="SSF54001">
    <property type="entry name" value="Cysteine proteinases"/>
    <property type="match status" value="1"/>
</dbReference>
<feature type="domain" description="Transglutaminase-like" evidence="1">
    <location>
        <begin position="1"/>
        <end position="75"/>
    </location>
</feature>
<dbReference type="Pfam" id="PF01841">
    <property type="entry name" value="Transglut_core"/>
    <property type="match status" value="1"/>
</dbReference>
<evidence type="ECO:0000313" key="2">
    <source>
        <dbReference type="EMBL" id="NXG51658.1"/>
    </source>
</evidence>
<organism evidence="2 3">
    <name type="scientific">Psilopogon haemacephalus</name>
    <name type="common">coppersmith barbet</name>
    <dbReference type="NCBI Taxonomy" id="2585815"/>
    <lineage>
        <taxon>Eukaryota</taxon>
        <taxon>Metazoa</taxon>
        <taxon>Chordata</taxon>
        <taxon>Craniata</taxon>
        <taxon>Vertebrata</taxon>
        <taxon>Euteleostomi</taxon>
        <taxon>Archelosauria</taxon>
        <taxon>Archosauria</taxon>
        <taxon>Dinosauria</taxon>
        <taxon>Saurischia</taxon>
        <taxon>Theropoda</taxon>
        <taxon>Coelurosauria</taxon>
        <taxon>Aves</taxon>
        <taxon>Neognathae</taxon>
        <taxon>Neoaves</taxon>
        <taxon>Telluraves</taxon>
        <taxon>Coraciimorphae</taxon>
        <taxon>Piciformes</taxon>
        <taxon>Megalaimidae</taxon>
        <taxon>Psilopogon</taxon>
    </lineage>
</organism>
<dbReference type="OrthoDB" id="437511at2759"/>
<name>A0A7K9CHQ0_9PICI</name>
<gene>
    <name evidence="2" type="primary">Tgm6_1</name>
    <name evidence="2" type="ORF">PSIHAE_R11718</name>
</gene>
<feature type="non-terminal residue" evidence="2">
    <location>
        <position position="1"/>
    </location>
</feature>
<comment type="caution">
    <text evidence="2">The sequence shown here is derived from an EMBL/GenBank/DDBJ whole genome shotgun (WGS) entry which is preliminary data.</text>
</comment>
<dbReference type="GO" id="GO:0003810">
    <property type="term" value="F:protein-glutamine gamma-glutamyltransferase activity"/>
    <property type="evidence" value="ECO:0007669"/>
    <property type="project" value="TreeGrafter"/>
</dbReference>
<dbReference type="InterPro" id="IPR002931">
    <property type="entry name" value="Transglutaminase-like"/>
</dbReference>
<evidence type="ECO:0000313" key="3">
    <source>
        <dbReference type="Proteomes" id="UP000574528"/>
    </source>
</evidence>
<dbReference type="Gene3D" id="3.90.260.10">
    <property type="entry name" value="Transglutaminase-like"/>
    <property type="match status" value="1"/>
</dbReference>
<dbReference type="InterPro" id="IPR038765">
    <property type="entry name" value="Papain-like_cys_pep_sf"/>
</dbReference>
<keyword evidence="3" id="KW-1185">Reference proteome</keyword>
<keyword evidence="2" id="KW-0808">Transferase</keyword>
<proteinExistence type="predicted"/>
<dbReference type="PANTHER" id="PTHR11590">
    <property type="entry name" value="PROTEIN-GLUTAMINE GAMMA-GLUTAMYLTRANSFERASE"/>
    <property type="match status" value="1"/>
</dbReference>
<evidence type="ECO:0000259" key="1">
    <source>
        <dbReference type="SMART" id="SM00460"/>
    </source>
</evidence>
<protein>
    <submittedName>
        <fullName evidence="2">TGM3L glutamyltransferase</fullName>
    </submittedName>
</protein>
<sequence length="190" mass="21790">VLRALGIPTRVITNFNSAHDRNINLSIDKYIDASGKTLDLTEDSVWNFHVWNECWFTRRDLGSFYDGWQVLDATPQERSKGSIYQCGPASTRAIKEGDVNLDYDSSFVFAAVNADYVTWIHHSKKRKERIYSDTRRIGKFISTKAVGTNSRVDVTASYKYPEVKEISFNISYAQYKDSLKEDRKILVTAL</sequence>
<reference evidence="2 3" key="1">
    <citation type="submission" date="2019-09" db="EMBL/GenBank/DDBJ databases">
        <title>Bird 10,000 Genomes (B10K) Project - Family phase.</title>
        <authorList>
            <person name="Zhang G."/>
        </authorList>
    </citation>
    <scope>NUCLEOTIDE SEQUENCE [LARGE SCALE GENOMIC DNA]</scope>
    <source>
        <strain evidence="2">B10K-DU-001-24</strain>
        <tissue evidence="2">Muscle</tissue>
    </source>
</reference>
<dbReference type="Proteomes" id="UP000574528">
    <property type="component" value="Unassembled WGS sequence"/>
</dbReference>
<dbReference type="AlphaFoldDB" id="A0A7K9CHQ0"/>
<feature type="non-terminal residue" evidence="2">
    <location>
        <position position="190"/>
    </location>
</feature>
<dbReference type="InterPro" id="IPR036985">
    <property type="entry name" value="Transglutaminase-like_sf"/>
</dbReference>